<keyword evidence="7" id="KW-0378">Hydrolase</keyword>
<evidence type="ECO:0000256" key="5">
    <source>
        <dbReference type="ARBA" id="ARBA00022679"/>
    </source>
</evidence>
<keyword evidence="12" id="KW-0511">Multifunctional enzyme</keyword>
<dbReference type="Gene3D" id="3.40.710.10">
    <property type="entry name" value="DD-peptidase/beta-lactamase superfamily"/>
    <property type="match status" value="1"/>
</dbReference>
<comment type="caution">
    <text evidence="18">The sequence shown here is derived from an EMBL/GenBank/DDBJ whole genome shotgun (WGS) entry which is preliminary data.</text>
</comment>
<evidence type="ECO:0000256" key="6">
    <source>
        <dbReference type="ARBA" id="ARBA00022692"/>
    </source>
</evidence>
<evidence type="ECO:0000313" key="18">
    <source>
        <dbReference type="EMBL" id="MDQ0166775.1"/>
    </source>
</evidence>
<evidence type="ECO:0000256" key="10">
    <source>
        <dbReference type="ARBA" id="ARBA00022989"/>
    </source>
</evidence>
<dbReference type="Gene3D" id="3.90.1310.40">
    <property type="match status" value="1"/>
</dbReference>
<dbReference type="SUPFAM" id="SSF56601">
    <property type="entry name" value="beta-lactamase/transpeptidase-like"/>
    <property type="match status" value="1"/>
</dbReference>
<organism evidence="18 19">
    <name type="scientific">Caldalkalibacillus horti</name>
    <dbReference type="NCBI Taxonomy" id="77523"/>
    <lineage>
        <taxon>Bacteria</taxon>
        <taxon>Bacillati</taxon>
        <taxon>Bacillota</taxon>
        <taxon>Bacilli</taxon>
        <taxon>Bacillales</taxon>
        <taxon>Bacillaceae</taxon>
        <taxon>Caldalkalibacillus</taxon>
    </lineage>
</organism>
<dbReference type="Gene3D" id="1.10.3810.10">
    <property type="entry name" value="Biosynthetic peptidoglycan transglycosylase-like"/>
    <property type="match status" value="1"/>
</dbReference>
<dbReference type="RefSeq" id="WP_307395248.1">
    <property type="nucleotide sequence ID" value="NZ_BAAADK010000047.1"/>
</dbReference>
<dbReference type="SMART" id="SM00060">
    <property type="entry name" value="FN3"/>
    <property type="match status" value="2"/>
</dbReference>
<dbReference type="CDD" id="cd00063">
    <property type="entry name" value="FN3"/>
    <property type="match status" value="2"/>
</dbReference>
<keyword evidence="4" id="KW-0328">Glycosyltransferase</keyword>
<dbReference type="Proteomes" id="UP001235840">
    <property type="component" value="Unassembled WGS sequence"/>
</dbReference>
<dbReference type="PANTHER" id="PTHR32282">
    <property type="entry name" value="BINDING PROTEIN TRANSPEPTIDASE, PUTATIVE-RELATED"/>
    <property type="match status" value="1"/>
</dbReference>
<evidence type="ECO:0000256" key="16">
    <source>
        <dbReference type="SAM" id="MobiDB-lite"/>
    </source>
</evidence>
<evidence type="ECO:0000256" key="3">
    <source>
        <dbReference type="ARBA" id="ARBA00022670"/>
    </source>
</evidence>
<name>A0ABT9W0Z8_9BACI</name>
<keyword evidence="19" id="KW-1185">Reference proteome</keyword>
<dbReference type="InterPro" id="IPR001264">
    <property type="entry name" value="Glyco_trans_51"/>
</dbReference>
<dbReference type="SUPFAM" id="SSF49265">
    <property type="entry name" value="Fibronectin type III"/>
    <property type="match status" value="1"/>
</dbReference>
<dbReference type="InterPro" id="IPR001460">
    <property type="entry name" value="PCN-bd_Tpept"/>
</dbReference>
<keyword evidence="13" id="KW-0961">Cell wall biogenesis/degradation</keyword>
<dbReference type="InterPro" id="IPR013783">
    <property type="entry name" value="Ig-like_fold"/>
</dbReference>
<dbReference type="Pfam" id="PF00912">
    <property type="entry name" value="Transgly"/>
    <property type="match status" value="1"/>
</dbReference>
<dbReference type="EMBL" id="JAUSTY010000010">
    <property type="protein sequence ID" value="MDQ0166775.1"/>
    <property type="molecule type" value="Genomic_DNA"/>
</dbReference>
<proteinExistence type="predicted"/>
<evidence type="ECO:0000256" key="7">
    <source>
        <dbReference type="ARBA" id="ARBA00022801"/>
    </source>
</evidence>
<evidence type="ECO:0000256" key="4">
    <source>
        <dbReference type="ARBA" id="ARBA00022676"/>
    </source>
</evidence>
<feature type="compositionally biased region" description="Polar residues" evidence="16">
    <location>
        <begin position="1009"/>
        <end position="1020"/>
    </location>
</feature>
<protein>
    <submittedName>
        <fullName evidence="18">Penicillin-binding protein</fullName>
    </submittedName>
</protein>
<evidence type="ECO:0000256" key="13">
    <source>
        <dbReference type="ARBA" id="ARBA00023316"/>
    </source>
</evidence>
<keyword evidence="2" id="KW-0121">Carboxypeptidase</keyword>
<dbReference type="PROSITE" id="PS50853">
    <property type="entry name" value="FN3"/>
    <property type="match status" value="2"/>
</dbReference>
<evidence type="ECO:0000313" key="19">
    <source>
        <dbReference type="Proteomes" id="UP001235840"/>
    </source>
</evidence>
<feature type="domain" description="Fibronectin type-III" evidence="17">
    <location>
        <begin position="827"/>
        <end position="921"/>
    </location>
</feature>
<comment type="catalytic activity">
    <reaction evidence="14">
        <text>Preferential cleavage: (Ac)2-L-Lys-D-Ala-|-D-Ala. Also transpeptidation of peptidyl-alanyl moieties that are N-acyl substituents of D-alanine.</text>
        <dbReference type="EC" id="3.4.16.4"/>
    </reaction>
</comment>
<dbReference type="InterPro" id="IPR050396">
    <property type="entry name" value="Glycosyltr_51/Transpeptidase"/>
</dbReference>
<keyword evidence="1" id="KW-1003">Cell membrane</keyword>
<evidence type="ECO:0000256" key="12">
    <source>
        <dbReference type="ARBA" id="ARBA00023268"/>
    </source>
</evidence>
<dbReference type="InterPro" id="IPR012338">
    <property type="entry name" value="Beta-lactam/transpept-like"/>
</dbReference>
<feature type="domain" description="Fibronectin type-III" evidence="17">
    <location>
        <begin position="930"/>
        <end position="1022"/>
    </location>
</feature>
<evidence type="ECO:0000256" key="15">
    <source>
        <dbReference type="ARBA" id="ARBA00049902"/>
    </source>
</evidence>
<evidence type="ECO:0000259" key="17">
    <source>
        <dbReference type="PROSITE" id="PS50853"/>
    </source>
</evidence>
<dbReference type="InterPro" id="IPR023346">
    <property type="entry name" value="Lysozyme-like_dom_sf"/>
</dbReference>
<evidence type="ECO:0000256" key="8">
    <source>
        <dbReference type="ARBA" id="ARBA00022960"/>
    </source>
</evidence>
<reference evidence="18 19" key="1">
    <citation type="submission" date="2023-07" db="EMBL/GenBank/DDBJ databases">
        <title>Genomic Encyclopedia of Type Strains, Phase IV (KMG-IV): sequencing the most valuable type-strain genomes for metagenomic binning, comparative biology and taxonomic classification.</title>
        <authorList>
            <person name="Goeker M."/>
        </authorList>
    </citation>
    <scope>NUCLEOTIDE SEQUENCE [LARGE SCALE GENOMIC DNA]</scope>
    <source>
        <strain evidence="18 19">DSM 12751</strain>
    </source>
</reference>
<dbReference type="Gene3D" id="2.60.40.10">
    <property type="entry name" value="Immunoglobulins"/>
    <property type="match status" value="2"/>
</dbReference>
<evidence type="ECO:0000256" key="14">
    <source>
        <dbReference type="ARBA" id="ARBA00034000"/>
    </source>
</evidence>
<keyword evidence="6" id="KW-0812">Transmembrane</keyword>
<keyword evidence="11" id="KW-0472">Membrane</keyword>
<dbReference type="InterPro" id="IPR036116">
    <property type="entry name" value="FN3_sf"/>
</dbReference>
<dbReference type="PANTHER" id="PTHR32282:SF32">
    <property type="entry name" value="PENICILLIN-BINDING PROTEIN 2A"/>
    <property type="match status" value="1"/>
</dbReference>
<comment type="catalytic activity">
    <reaction evidence="15">
        <text>[GlcNAc-(1-&gt;4)-Mur2Ac(oyl-L-Ala-gamma-D-Glu-L-Lys-D-Ala-D-Ala)](n)-di-trans,octa-cis-undecaprenyl diphosphate + beta-D-GlcNAc-(1-&gt;4)-Mur2Ac(oyl-L-Ala-gamma-D-Glu-L-Lys-D-Ala-D-Ala)-di-trans,octa-cis-undecaprenyl diphosphate = [GlcNAc-(1-&gt;4)-Mur2Ac(oyl-L-Ala-gamma-D-Glu-L-Lys-D-Ala-D-Ala)](n+1)-di-trans,octa-cis-undecaprenyl diphosphate + di-trans,octa-cis-undecaprenyl diphosphate + H(+)</text>
        <dbReference type="Rhea" id="RHEA:23708"/>
        <dbReference type="Rhea" id="RHEA-COMP:9602"/>
        <dbReference type="Rhea" id="RHEA-COMP:9603"/>
        <dbReference type="ChEBI" id="CHEBI:15378"/>
        <dbReference type="ChEBI" id="CHEBI:58405"/>
        <dbReference type="ChEBI" id="CHEBI:60033"/>
        <dbReference type="ChEBI" id="CHEBI:78435"/>
        <dbReference type="EC" id="2.4.99.28"/>
    </reaction>
</comment>
<gene>
    <name evidence="18" type="ORF">J2S11_002691</name>
</gene>
<accession>A0ABT9W0Z8</accession>
<keyword evidence="9" id="KW-0573">Peptidoglycan synthesis</keyword>
<feature type="compositionally biased region" description="Acidic residues" evidence="16">
    <location>
        <begin position="1023"/>
        <end position="1040"/>
    </location>
</feature>
<keyword evidence="3" id="KW-0645">Protease</keyword>
<dbReference type="InterPro" id="IPR003961">
    <property type="entry name" value="FN3_dom"/>
</dbReference>
<keyword evidence="5" id="KW-0808">Transferase</keyword>
<dbReference type="InterPro" id="IPR036950">
    <property type="entry name" value="PBP_transglycosylase"/>
</dbReference>
<keyword evidence="8" id="KW-0133">Cell shape</keyword>
<keyword evidence="10" id="KW-1133">Transmembrane helix</keyword>
<dbReference type="Pfam" id="PF00905">
    <property type="entry name" value="Transpeptidase"/>
    <property type="match status" value="1"/>
</dbReference>
<evidence type="ECO:0000256" key="2">
    <source>
        <dbReference type="ARBA" id="ARBA00022645"/>
    </source>
</evidence>
<sequence>MVKNQSTTNKSVKPKKKKGVRPLKATWIVMQVLLVLAVMGVLFTGGVAAGFLASHVQDEPLRDYDEIYNYLNNFNQTGEAYFKNDEFIGYLRTAEVSQPVTLEEVSQHLVDAILATEDHIFYEHNGINPRAVSRAVIEQFTMAGDGSGGSTITQQVVKNQILGPDRSFERKFKEMLLAMRLERMFNKNEILETYLNMVYMGYNANGSNIEGVKAASEGIFGVDVKDLNIAQSAYLAGMIQSPGRYTPFTRSGVVVQERLDNGLNRMNHVLNRMLETEMINQSEYNEAKSFDIKASLAKPTPGIVERYPFLTFEIERRAIDILFDLELEKEGIAREDLTDEQRDQYREHARRQLSVGGYKVYTTIDRELYEAFHEIAQDPELFGPRSRENTYVTTDEESNQDIEQGYLEQTAVTLIDNETGAIIAMIEGRDFNELQYNLNREPRQPGSSIKPLLDFGPAMELGLLQPASVIDDAPIFKWDVSTSDYWVPRNWNNNFQGLVTVRQAMNQSYNLPAIKALMMVQEEAGEEVPFDFLKDMGITTITQSDIHATPAAIGGMTYGLTVEENTSAFSTFANKGVHKKSYLIERIETLDGTVVYEQEYIPKQVFSEQTAFLMNDLLRTVVNNGTASRIRGYMGSELEIAGKTGTTNDDFDYWFVGYTPQVTMGVWTGYEKRERLQGQFSQRNHNLWSTLMKKVEEIRPEYVNKEEKFEMPEDIVRGEVCSKSGMLPSDLCRQSGYLVSDYFNRQYLPTEVDDRVMNGRMVTVNGESYIAHDNTPDDFITTGFFIRRDPLNIPEQLESQRHRYLPLDWDNSAPSEIDPRVENGKDPDRPVNVRASWRNNAIEVTWNPVADDDIAGYRIYRTNANKDFEHIASVTDNLPKQFRDESANSGTVYAYQIVAVDIAGNTSETSAVALSDQIDQDSFFEPDQKVPSAPTGVSASHGMFGVDLSWSANTDSDGVKLYTIYYSTQPNSGFQILTETITTQYSHAFLDVPEAYYYYITATNDEGQSNPSNVVKMSFQNDDVGDTPDNPDDSDDSDDE</sequence>
<dbReference type="SUPFAM" id="SSF53955">
    <property type="entry name" value="Lysozyme-like"/>
    <property type="match status" value="1"/>
</dbReference>
<evidence type="ECO:0000256" key="1">
    <source>
        <dbReference type="ARBA" id="ARBA00022475"/>
    </source>
</evidence>
<evidence type="ECO:0000256" key="9">
    <source>
        <dbReference type="ARBA" id="ARBA00022984"/>
    </source>
</evidence>
<evidence type="ECO:0000256" key="11">
    <source>
        <dbReference type="ARBA" id="ARBA00023136"/>
    </source>
</evidence>
<feature type="region of interest" description="Disordered" evidence="16">
    <location>
        <begin position="1009"/>
        <end position="1040"/>
    </location>
</feature>